<dbReference type="Gene3D" id="3.40.630.30">
    <property type="match status" value="1"/>
</dbReference>
<dbReference type="GO" id="GO:0016747">
    <property type="term" value="F:acyltransferase activity, transferring groups other than amino-acyl groups"/>
    <property type="evidence" value="ECO:0007669"/>
    <property type="project" value="InterPro"/>
</dbReference>
<proteinExistence type="predicted"/>
<keyword evidence="2" id="KW-1185">Reference proteome</keyword>
<reference evidence="1" key="1">
    <citation type="submission" date="2020-05" db="EMBL/GenBank/DDBJ databases">
        <title>Chitinophaga laudate sp. nov., isolated from a tropical peat swamp.</title>
        <authorList>
            <person name="Goh C.B.S."/>
            <person name="Lee M.S."/>
            <person name="Parimannan S."/>
            <person name="Pasbakhsh P."/>
            <person name="Yule C.M."/>
            <person name="Rajandas H."/>
            <person name="Loke S."/>
            <person name="Croft L."/>
            <person name="Tan J.B.L."/>
        </authorList>
    </citation>
    <scope>NUCLEOTIDE SEQUENCE</scope>
    <source>
        <strain evidence="1">Mgbs1</strain>
    </source>
</reference>
<organism evidence="1 2">
    <name type="scientific">Chitinophaga solisilvae</name>
    <dbReference type="NCBI Taxonomy" id="1233460"/>
    <lineage>
        <taxon>Bacteria</taxon>
        <taxon>Pseudomonadati</taxon>
        <taxon>Bacteroidota</taxon>
        <taxon>Chitinophagia</taxon>
        <taxon>Chitinophagales</taxon>
        <taxon>Chitinophagaceae</taxon>
        <taxon>Chitinophaga</taxon>
    </lineage>
</organism>
<protein>
    <submittedName>
        <fullName evidence="1">GNAT family N-acetyltransferase</fullName>
    </submittedName>
</protein>
<gene>
    <name evidence="1" type="ORF">ECE50_001975</name>
</gene>
<dbReference type="AlphaFoldDB" id="A0A3S1CZR8"/>
<dbReference type="Pfam" id="PF00583">
    <property type="entry name" value="Acetyltransf_1"/>
    <property type="match status" value="1"/>
</dbReference>
<dbReference type="OrthoDB" id="5109343at2"/>
<dbReference type="EMBL" id="RIAR02000001">
    <property type="protein sequence ID" value="NSL85580.1"/>
    <property type="molecule type" value="Genomic_DNA"/>
</dbReference>
<dbReference type="InterPro" id="IPR016181">
    <property type="entry name" value="Acyl_CoA_acyltransferase"/>
</dbReference>
<name>A0A3S1CZR8_9BACT</name>
<dbReference type="SUPFAM" id="SSF55729">
    <property type="entry name" value="Acyl-CoA N-acyltransferases (Nat)"/>
    <property type="match status" value="1"/>
</dbReference>
<dbReference type="RefSeq" id="WP_127041665.1">
    <property type="nucleotide sequence ID" value="NZ_JAABOK010000011.1"/>
</dbReference>
<dbReference type="PROSITE" id="PS51186">
    <property type="entry name" value="GNAT"/>
    <property type="match status" value="1"/>
</dbReference>
<dbReference type="Proteomes" id="UP000281028">
    <property type="component" value="Unassembled WGS sequence"/>
</dbReference>
<accession>A0A3S1CZR8</accession>
<evidence type="ECO:0000313" key="2">
    <source>
        <dbReference type="Proteomes" id="UP000281028"/>
    </source>
</evidence>
<evidence type="ECO:0000313" key="1">
    <source>
        <dbReference type="EMBL" id="NSL85580.1"/>
    </source>
</evidence>
<dbReference type="InterPro" id="IPR000182">
    <property type="entry name" value="GNAT_dom"/>
</dbReference>
<dbReference type="CDD" id="cd04301">
    <property type="entry name" value="NAT_SF"/>
    <property type="match status" value="1"/>
</dbReference>
<comment type="caution">
    <text evidence="1">The sequence shown here is derived from an EMBL/GenBank/DDBJ whole genome shotgun (WGS) entry which is preliminary data.</text>
</comment>
<sequence>MHATIVTNDQELEQIAALSQANNTALLTAAEKAKEGFVTWSYNMEILQQVHRLTPPVIVKDGDTVAGYAIVLTKEAADIYPPLKEMLQHFEQITYNDKPLNSYHYYVMGQICVHPDYRGKGVFQQLYDHHKKLYAARYDFLLTEISVANHRSLRAHQRTGFRTIHRYEDKLGSWEVVVWNWD</sequence>